<dbReference type="Gene3D" id="2.40.70.10">
    <property type="entry name" value="Acid Proteases"/>
    <property type="match status" value="1"/>
</dbReference>
<proteinExistence type="predicted"/>
<evidence type="ECO:0000313" key="1">
    <source>
        <dbReference type="EMBL" id="KAJ2806394.1"/>
    </source>
</evidence>
<dbReference type="EMBL" id="JANBUO010000192">
    <property type="protein sequence ID" value="KAJ2806394.1"/>
    <property type="molecule type" value="Genomic_DNA"/>
</dbReference>
<sequence length="379" mass="41344">MSIPGLKVKNYKLKGLVDTGAKVCLITEQAARRIGLNITTNSRPLLCALWPDAAPHHSVGRAHICLCVDNGPQVWAHAIVVGFGKGWDILVGGKTLQQLGIQLTSPAMDRRLRGSTKTMDHPAKTLDGPWRLQTAVPSVEEAYDDMPDTAPSHDLTFPSPTEASGAAAPVAEPIVAQPICARLGLPTDFFVPERDDNFYRLDALYPEATEASVAKRLHHQCKTKTQADKLLVELMTGKGTVCEYLGGCPPPAAYAPIRLPMHAAVKPIYVVQHTLSEAARKARVGLREIHSPTARNDVVSVRLQYSIDELSQAFAQLPIFTKSKLNTTEHRVLFDDSANNSLNMISVGMQLPTPMEHALFLCDARIVSSVDMVSFFTQL</sequence>
<dbReference type="InterPro" id="IPR021109">
    <property type="entry name" value="Peptidase_aspartic_dom_sf"/>
</dbReference>
<evidence type="ECO:0000313" key="2">
    <source>
        <dbReference type="Proteomes" id="UP001140094"/>
    </source>
</evidence>
<gene>
    <name evidence="1" type="ORF">H4R20_001706</name>
</gene>
<dbReference type="AlphaFoldDB" id="A0A9W8LSZ9"/>
<comment type="caution">
    <text evidence="1">The sequence shown here is derived from an EMBL/GenBank/DDBJ whole genome shotgun (WGS) entry which is preliminary data.</text>
</comment>
<dbReference type="Proteomes" id="UP001140094">
    <property type="component" value="Unassembled WGS sequence"/>
</dbReference>
<accession>A0A9W8LSZ9</accession>
<reference evidence="1" key="1">
    <citation type="submission" date="2022-07" db="EMBL/GenBank/DDBJ databases">
        <title>Phylogenomic reconstructions and comparative analyses of Kickxellomycotina fungi.</title>
        <authorList>
            <person name="Reynolds N.K."/>
            <person name="Stajich J.E."/>
            <person name="Barry K."/>
            <person name="Grigoriev I.V."/>
            <person name="Crous P."/>
            <person name="Smith M.E."/>
        </authorList>
    </citation>
    <scope>NUCLEOTIDE SEQUENCE</scope>
    <source>
        <strain evidence="1">NRRL 1565</strain>
    </source>
</reference>
<name>A0A9W8LSZ9_9FUNG</name>
<keyword evidence="2" id="KW-1185">Reference proteome</keyword>
<dbReference type="SUPFAM" id="SSF50630">
    <property type="entry name" value="Acid proteases"/>
    <property type="match status" value="1"/>
</dbReference>
<protein>
    <submittedName>
        <fullName evidence="1">Uncharacterized protein</fullName>
    </submittedName>
</protein>
<organism evidence="1 2">
    <name type="scientific">Coemansia guatemalensis</name>
    <dbReference type="NCBI Taxonomy" id="2761395"/>
    <lineage>
        <taxon>Eukaryota</taxon>
        <taxon>Fungi</taxon>
        <taxon>Fungi incertae sedis</taxon>
        <taxon>Zoopagomycota</taxon>
        <taxon>Kickxellomycotina</taxon>
        <taxon>Kickxellomycetes</taxon>
        <taxon>Kickxellales</taxon>
        <taxon>Kickxellaceae</taxon>
        <taxon>Coemansia</taxon>
    </lineage>
</organism>
<dbReference type="OrthoDB" id="5590456at2759"/>